<feature type="region of interest" description="Disordered" evidence="1">
    <location>
        <begin position="1544"/>
        <end position="1635"/>
    </location>
</feature>
<feature type="compositionally biased region" description="Low complexity" evidence="1">
    <location>
        <begin position="2979"/>
        <end position="3002"/>
    </location>
</feature>
<keyword evidence="5" id="KW-1185">Reference proteome</keyword>
<feature type="domain" description="Integrase catalytic" evidence="3">
    <location>
        <begin position="1710"/>
        <end position="1883"/>
    </location>
</feature>
<reference evidence="4 5" key="1">
    <citation type="submission" date="2016-02" db="EMBL/GenBank/DDBJ databases">
        <title>Genome analysis of coral dinoflagellate symbionts highlights evolutionary adaptations to a symbiotic lifestyle.</title>
        <authorList>
            <person name="Aranda M."/>
            <person name="Li Y."/>
            <person name="Liew Y.J."/>
            <person name="Baumgarten S."/>
            <person name="Simakov O."/>
            <person name="Wilson M."/>
            <person name="Piel J."/>
            <person name="Ashoor H."/>
            <person name="Bougouffa S."/>
            <person name="Bajic V.B."/>
            <person name="Ryu T."/>
            <person name="Ravasi T."/>
            <person name="Bayer T."/>
            <person name="Micklem G."/>
            <person name="Kim H."/>
            <person name="Bhak J."/>
            <person name="Lajeunesse T.C."/>
            <person name="Voolstra C.R."/>
        </authorList>
    </citation>
    <scope>NUCLEOTIDE SEQUENCE [LARGE SCALE GENOMIC DNA]</scope>
    <source>
        <strain evidence="4 5">CCMP2467</strain>
    </source>
</reference>
<sequence length="3068" mass="343856">MKRVLPYSLWRRPISGGCPGSDRRHGIFVQALRVERSFSREGGRLRQVHEIISGLAKVTPPVSTSMSGPRSQLQKKHWRDPEIIELLLQGFIVSEELMGINAPAVATRAIGAFASATAVRGATAAAGQLLLFFLCVGYCLRPTECILGGEAAIGARVLQHEFGPGPHHDSPRGLLRDQARALLPDDRDDEAMATPSGGGVPLDEWRKDVPPGWKPGVDNYPLKTYFAKLKLWYRCCEVPDEVIGPLIAGRLQGRAQRIALELKLVRPDGSYDYGDAALVRLSVDEVLDPNDGVTVLQAHIPSGVQALCNALRDAFGDTDEAQTTKALEMFFEHKRPHGQELQEFAAEWDLRYEDARSKAGLEMNTVAKSYLWLKQSGLSQKHQDDLRLQVHGDLSRFHEIRGLAVRLSHRVDKAGNTGDVFYEEDHEHWDADDASYWADSWWSDDSWSFVEDPYAESTWYGEEEFYEASEWPGDPSAEPGFQGEDNVPEDPEGIYSAGGGRSKGGPFDSGCHVCGSKWHRAADCPVNAKGKSKGKGKPFSKGKGRGKGKSKGKSKGGFGSKGYGKGYGKGSWNSPYGPRSWMPRYYADQEEADFYYNDTNQLRHARQGLSLGDSPKKQDNAKYFNIATDIAPKSEYFEDLLRLERAHKPSQEGAGSAEEQSPTQMPKKTIDFFFRKTDNDPDDDEVSKHRTYHEQATDNEVYHTVGGQRRRGLVIDPGAANGLVGSETLRDLLEHVIPKAPQWTAKKSEVTGISGEADSTLGEIKVSLPNVNGLEDANYRADVIGGNASMCPALVGNPSLVNMRAIIAANWFENKDGLLAVPKDDGGFQMIRLLLTDSKHYLLPLDVMEETLQDTAEEEKVKTFVTAAHEETTRRWKDVRSWFTWATTAKPKRSQSNFKPTVNEEGSKVFFDESPSPTATLTTPGHTTEDIGATKNMDSLVESPSPTATTTPDDTTEDIGANNIMSCTTSHPGSYESTSCTTSHPEGPLSPVTQEVAYDDEMKFGLPEMYPGDVMPPDLPQEQVHFLRGQHQAVKEEFYSKSGRAVIGPDNYERWRETRHAKKRPHFWEIGSGSGRLTYTALLAGLIVAFPVDYRYGWNLADPEHQRMLLEEQQRTSPSMIFFSPPGSQGRVSKEDQAAQQRDHHNKLSIANFAKTMAMRQAEAGHGFVLQGLWNSSWWTSSPLAGLEHQLEGFRPRQRSDLCAYGAVSDNNRPIQQMIGLQGNLSLRAATHRCRGHQQRHVPGLGERARRYPPQLCKSLVKDVKKFVNHTTGAKFIGYKCEKCKLGKNAPPGTEHSMIPRECRHASSLPTPTTSSNPSSSSNQPPPAMSSAPVRTAVTTPMNELLEQFKQKALKQQNLDIMKLQLPDDMTMTAVDTIMLKSLLVQLVEDSVNIISEKKTKHHHWSQDPLHLAILRKLFGKIMTVKGVSTSLHVETLPLPMPFLRTDSAPLRLIIRGEVKAWTVKPLEDLRTYTDSQLKAKCYSEDWIIAIFGAAPKDKDYWDIDRARGTATRHHLQPRTSMFTPREDEGPVTIDELRSSRVTMATPFDKPGPKVVIRDEWTSRDSSRAAMEQGRWTGTTEFQIKLDEDDNDVPADPVLREAEAHEDALDREEADEPQAAELEPEDGSPVDPPRRTNFDFRRVLVRLPRLARTDAEQAKRLILGLHERFWHSGTSDLQSLLSRAGMPAEVMKLVPEVVSGCAICRRFARLKSRPAVKSGHPAFFNEEVQADYFQLWDQWFLILVDACTRYKMVTSVAGRDLSTALKTMMQNWIRFFGPMKRLVSDQESCLMSHEAAVEFERLNIQREPAGTTRGKAQGQHTTTGIVEKHIDLVKLCMLKIKSETERQGLDISNDDIAAEASFAQNASINLGGYTPHMMVMGTLPMPYFDMDAPGIQAFTGSDQTNPTAYEKALRLRQLAITAAAQSIAENRIARAAHTRPQRLPTEDMKPGVTEIEFHREDADGYGWRGPGLLLKLQDNGSAIIEYQGRPYLVPLRSVRIFRGNYYSNFATEGQERKQQELDSWLALRRLMESVEACVPFRIDTYGHVKDNHGNWKVLPKTMNEPQRQGILEDIVLAARFLTSKACHGIKVGVGLKKMLTPALTTGTLVAWRRHTIRMTIVDNPKGHNMSTVPLRLANKEEMCYLYFYSYEPDFAEVPLSTWRPKGIPNEESPIVPRALSPDAPMETEENQDMEVDVSDNKRLGPESRTVVMAPETKKQRTSFVLSPAAHMQETFLVKHRQRHLIRLQEPDAQPPEDLQPQALDRAPDASAIFHMHSPGWCADIHVGNIFRVDSSTDNIEEHQVFDIWPQVEAADEKEVSQFVAENAFKAVLRNDLGKDCAIIDAIWVRKWKKTATERIVKSRLCVRGCHDPWKHELSSRSSTATRLSQRMILTSASNDVRKVLESWDIAGAFLKGLTYQELWKALKELGLQCVERLIAIVPPRNVWRHLRKLSKKFDIPEHRLHEYVLLCLKPVYGLSEAPLAWQLYLHKYLKQLGACQSHFDECYWWWPSPTHGDWPRSSVSTHVDDLAVEGYQKWLDEIFEKMMKKFGKLTRQRLPFMHCGCRYSKIADGYKVDQMEYVEMLKPVKVPREEKDDRQLTPPETTLLRSAIGALMWTGLTRPDLLAELSVLQGVMNKAQVRHLRSANDLVAKAKKDKEAAIYYRNLNTTSYRIVCIHDASAASSTKNYAQEGVIVVLMSDHFRTDENHVTVDDYVAKTYLSGQAQLLHCQSNKAKRVSYSTSHGETLAAINGLECATLVSTRLAEATYAAVRPSLQQLLAIQERGCHHFPVDMHTDARDFWELSTGTRALPQDKSQRLYILAHREARATGRIRWVILTPTECMTADALTKVMISPVLMVWLTTGVIKFWNTGHSLEMKRLPPTDTIVEQDLIDGDISLQHKPTWFSTLPVFMFSKKLFGLMLATTLVDGAAAQPHGAPQQPFLEFHDVILLTLMVLLSISAAALAVCCDRMMIRTTSTATTTSSATSTTPRPTTTTSSSTSCTPMSAEPLATTSRHDPPPAAPLSSDGLPVWVRQKGHCYHTKECIYAQGGRKLTPCGFCNPQRRGL</sequence>
<evidence type="ECO:0000259" key="3">
    <source>
        <dbReference type="PROSITE" id="PS50994"/>
    </source>
</evidence>
<dbReference type="InterPro" id="IPR012337">
    <property type="entry name" value="RNaseH-like_sf"/>
</dbReference>
<keyword evidence="2" id="KW-1133">Transmembrane helix</keyword>
<name>A0A1Q9EP89_SYMMI</name>
<dbReference type="OrthoDB" id="413122at2759"/>
<dbReference type="InterPro" id="IPR001584">
    <property type="entry name" value="Integrase_cat-core"/>
</dbReference>
<dbReference type="Proteomes" id="UP000186817">
    <property type="component" value="Unassembled WGS sequence"/>
</dbReference>
<keyword evidence="2" id="KW-0472">Membrane</keyword>
<feature type="compositionally biased region" description="Low complexity" evidence="1">
    <location>
        <begin position="1306"/>
        <end position="1333"/>
    </location>
</feature>
<feature type="compositionally biased region" description="Acidic residues" evidence="1">
    <location>
        <begin position="1609"/>
        <end position="1628"/>
    </location>
</feature>
<organism evidence="4 5">
    <name type="scientific">Symbiodinium microadriaticum</name>
    <name type="common">Dinoflagellate</name>
    <name type="synonym">Zooxanthella microadriatica</name>
    <dbReference type="NCBI Taxonomy" id="2951"/>
    <lineage>
        <taxon>Eukaryota</taxon>
        <taxon>Sar</taxon>
        <taxon>Alveolata</taxon>
        <taxon>Dinophyceae</taxon>
        <taxon>Suessiales</taxon>
        <taxon>Symbiodiniaceae</taxon>
        <taxon>Symbiodinium</taxon>
    </lineage>
</organism>
<evidence type="ECO:0000256" key="2">
    <source>
        <dbReference type="SAM" id="Phobius"/>
    </source>
</evidence>
<dbReference type="GO" id="GO:0015074">
    <property type="term" value="P:DNA integration"/>
    <property type="evidence" value="ECO:0007669"/>
    <property type="project" value="InterPro"/>
</dbReference>
<feature type="region of interest" description="Disordered" evidence="1">
    <location>
        <begin position="469"/>
        <end position="501"/>
    </location>
</feature>
<keyword evidence="2" id="KW-0812">Transmembrane</keyword>
<accession>A0A1Q9EP89</accession>
<evidence type="ECO:0000313" key="4">
    <source>
        <dbReference type="EMBL" id="OLQ09201.1"/>
    </source>
</evidence>
<feature type="compositionally biased region" description="Acidic residues" evidence="1">
    <location>
        <begin position="2185"/>
        <end position="2197"/>
    </location>
</feature>
<feature type="compositionally biased region" description="Low complexity" evidence="1">
    <location>
        <begin position="942"/>
        <end position="953"/>
    </location>
</feature>
<feature type="region of interest" description="Disordered" evidence="1">
    <location>
        <begin position="185"/>
        <end position="205"/>
    </location>
</feature>
<dbReference type="GO" id="GO:0003676">
    <property type="term" value="F:nucleic acid binding"/>
    <property type="evidence" value="ECO:0007669"/>
    <property type="project" value="InterPro"/>
</dbReference>
<feature type="compositionally biased region" description="Basic and acidic residues" evidence="1">
    <location>
        <begin position="1556"/>
        <end position="1567"/>
    </location>
</feature>
<feature type="region of interest" description="Disordered" evidence="1">
    <location>
        <begin position="908"/>
        <end position="958"/>
    </location>
</feature>
<feature type="compositionally biased region" description="Basic residues" evidence="1">
    <location>
        <begin position="530"/>
        <end position="554"/>
    </location>
</feature>
<evidence type="ECO:0000256" key="1">
    <source>
        <dbReference type="SAM" id="MobiDB-lite"/>
    </source>
</evidence>
<dbReference type="SUPFAM" id="SSF53098">
    <property type="entry name" value="Ribonuclease H-like"/>
    <property type="match status" value="1"/>
</dbReference>
<feature type="transmembrane region" description="Helical" evidence="2">
    <location>
        <begin position="2949"/>
        <end position="2969"/>
    </location>
</feature>
<feature type="region of interest" description="Disordered" evidence="1">
    <location>
        <begin position="2172"/>
        <end position="2197"/>
    </location>
</feature>
<dbReference type="PROSITE" id="PS50994">
    <property type="entry name" value="INTEGRASE"/>
    <property type="match status" value="1"/>
</dbReference>
<evidence type="ECO:0000313" key="5">
    <source>
        <dbReference type="Proteomes" id="UP000186817"/>
    </source>
</evidence>
<feature type="region of interest" description="Disordered" evidence="1">
    <location>
        <begin position="525"/>
        <end position="561"/>
    </location>
</feature>
<gene>
    <name evidence="4" type="ORF">AK812_SmicGene7203</name>
</gene>
<comment type="caution">
    <text evidence="4">The sequence shown here is derived from an EMBL/GenBank/DDBJ whole genome shotgun (WGS) entry which is preliminary data.</text>
</comment>
<dbReference type="Gene3D" id="3.30.420.10">
    <property type="entry name" value="Ribonuclease H-like superfamily/Ribonuclease H"/>
    <property type="match status" value="1"/>
</dbReference>
<feature type="compositionally biased region" description="Basic and acidic residues" evidence="1">
    <location>
        <begin position="1598"/>
        <end position="1608"/>
    </location>
</feature>
<dbReference type="InterPro" id="IPR036397">
    <property type="entry name" value="RNaseH_sf"/>
</dbReference>
<feature type="region of interest" description="Disordered" evidence="1">
    <location>
        <begin position="1124"/>
        <end position="1144"/>
    </location>
</feature>
<feature type="compositionally biased region" description="Basic and acidic residues" evidence="1">
    <location>
        <begin position="1132"/>
        <end position="1143"/>
    </location>
</feature>
<dbReference type="EMBL" id="LSRX01000102">
    <property type="protein sequence ID" value="OLQ09201.1"/>
    <property type="molecule type" value="Genomic_DNA"/>
</dbReference>
<feature type="region of interest" description="Disordered" evidence="1">
    <location>
        <begin position="2979"/>
        <end position="3029"/>
    </location>
</feature>
<feature type="region of interest" description="Disordered" evidence="1">
    <location>
        <begin position="1305"/>
        <end position="1334"/>
    </location>
</feature>
<proteinExistence type="predicted"/>
<protein>
    <recommendedName>
        <fullName evidence="3">Integrase catalytic domain-containing protein</fullName>
    </recommendedName>
</protein>